<feature type="region of interest" description="Disordered" evidence="1">
    <location>
        <begin position="1"/>
        <end position="25"/>
    </location>
</feature>
<protein>
    <submittedName>
        <fullName evidence="2">Uncharacterized protein</fullName>
    </submittedName>
</protein>
<organism evidence="2 3">
    <name type="scientific">Diaporthe australafricana</name>
    <dbReference type="NCBI Taxonomy" id="127596"/>
    <lineage>
        <taxon>Eukaryota</taxon>
        <taxon>Fungi</taxon>
        <taxon>Dikarya</taxon>
        <taxon>Ascomycota</taxon>
        <taxon>Pezizomycotina</taxon>
        <taxon>Sordariomycetes</taxon>
        <taxon>Sordariomycetidae</taxon>
        <taxon>Diaporthales</taxon>
        <taxon>Diaporthaceae</taxon>
        <taxon>Diaporthe</taxon>
    </lineage>
</organism>
<accession>A0ABR3VW16</accession>
<reference evidence="2 3" key="1">
    <citation type="journal article" date="2024" name="IMA Fungus">
        <title>IMA Genome - F19 : A genome assembly and annotation guide to empower mycologists, including annotated draft genome sequences of Ceratocystis pirilliformis, Diaporthe australafricana, Fusarium ophioides, Paecilomyces lecythidis, and Sporothrix stenoceras.</title>
        <authorList>
            <person name="Aylward J."/>
            <person name="Wilson A.M."/>
            <person name="Visagie C.M."/>
            <person name="Spraker J."/>
            <person name="Barnes I."/>
            <person name="Buitendag C."/>
            <person name="Ceriani C."/>
            <person name="Del Mar Angel L."/>
            <person name="du Plessis D."/>
            <person name="Fuchs T."/>
            <person name="Gasser K."/>
            <person name="Kramer D."/>
            <person name="Li W."/>
            <person name="Munsamy K."/>
            <person name="Piso A."/>
            <person name="Price J.L."/>
            <person name="Sonnekus B."/>
            <person name="Thomas C."/>
            <person name="van der Nest A."/>
            <person name="van Dijk A."/>
            <person name="van Heerden A."/>
            <person name="van Vuuren N."/>
            <person name="Yilmaz N."/>
            <person name="Duong T.A."/>
            <person name="van der Merwe N.A."/>
            <person name="Wingfield M.J."/>
            <person name="Wingfield B.D."/>
        </authorList>
    </citation>
    <scope>NUCLEOTIDE SEQUENCE [LARGE SCALE GENOMIC DNA]</scope>
    <source>
        <strain evidence="2 3">CMW 18300</strain>
    </source>
</reference>
<evidence type="ECO:0000313" key="3">
    <source>
        <dbReference type="Proteomes" id="UP001583177"/>
    </source>
</evidence>
<sequence>MFGAFRKPRQSDDTAGSDEEETFLPKSNSKIQATALSSSWKDHVWKASTFAFAILFAVSVFLPRPVFQTRGTYETGFDTDLEPAVASIELQRIKFPGGIIVNDSDAFELVLDQNTPKYTGHPTQKLDDEWDKLVGKKSHKASP</sequence>
<proteinExistence type="predicted"/>
<evidence type="ECO:0000256" key="1">
    <source>
        <dbReference type="SAM" id="MobiDB-lite"/>
    </source>
</evidence>
<evidence type="ECO:0000313" key="2">
    <source>
        <dbReference type="EMBL" id="KAL1846492.1"/>
    </source>
</evidence>
<gene>
    <name evidence="2" type="ORF">Daus18300_014242</name>
</gene>
<dbReference type="Proteomes" id="UP001583177">
    <property type="component" value="Unassembled WGS sequence"/>
</dbReference>
<name>A0ABR3VW16_9PEZI</name>
<comment type="caution">
    <text evidence="2">The sequence shown here is derived from an EMBL/GenBank/DDBJ whole genome shotgun (WGS) entry which is preliminary data.</text>
</comment>
<keyword evidence="3" id="KW-1185">Reference proteome</keyword>
<dbReference type="EMBL" id="JAWRVE010000266">
    <property type="protein sequence ID" value="KAL1846492.1"/>
    <property type="molecule type" value="Genomic_DNA"/>
</dbReference>